<proteinExistence type="predicted"/>
<organism evidence="2 3">
    <name type="scientific">Durusdinium trenchii</name>
    <dbReference type="NCBI Taxonomy" id="1381693"/>
    <lineage>
        <taxon>Eukaryota</taxon>
        <taxon>Sar</taxon>
        <taxon>Alveolata</taxon>
        <taxon>Dinophyceae</taxon>
        <taxon>Suessiales</taxon>
        <taxon>Symbiodiniaceae</taxon>
        <taxon>Durusdinium</taxon>
    </lineage>
</organism>
<dbReference type="InterPro" id="IPR050870">
    <property type="entry name" value="FAST_kinase"/>
</dbReference>
<dbReference type="EMBL" id="CAXAMM010008890">
    <property type="protein sequence ID" value="CAK9018759.1"/>
    <property type="molecule type" value="Genomic_DNA"/>
</dbReference>
<feature type="region of interest" description="Disordered" evidence="1">
    <location>
        <begin position="1108"/>
        <end position="1166"/>
    </location>
</feature>
<feature type="region of interest" description="Disordered" evidence="1">
    <location>
        <begin position="1202"/>
        <end position="1227"/>
    </location>
</feature>
<protein>
    <submittedName>
        <fullName evidence="2">PPPDE domain-containing protein</fullName>
    </submittedName>
</protein>
<evidence type="ECO:0000313" key="3">
    <source>
        <dbReference type="Proteomes" id="UP001642464"/>
    </source>
</evidence>
<keyword evidence="3" id="KW-1185">Reference proteome</keyword>
<dbReference type="PANTHER" id="PTHR21228">
    <property type="entry name" value="FAST LEU-RICH DOMAIN-CONTAINING"/>
    <property type="match status" value="1"/>
</dbReference>
<reference evidence="2 3" key="1">
    <citation type="submission" date="2024-02" db="EMBL/GenBank/DDBJ databases">
        <authorList>
            <person name="Chen Y."/>
            <person name="Shah S."/>
            <person name="Dougan E. K."/>
            <person name="Thang M."/>
            <person name="Chan C."/>
        </authorList>
    </citation>
    <scope>NUCLEOTIDE SEQUENCE [LARGE SCALE GENOMIC DNA]</scope>
</reference>
<feature type="compositionally biased region" description="Low complexity" evidence="1">
    <location>
        <begin position="592"/>
        <end position="607"/>
    </location>
</feature>
<name>A0ABP0JXP8_9DINO</name>
<evidence type="ECO:0000256" key="1">
    <source>
        <dbReference type="SAM" id="MobiDB-lite"/>
    </source>
</evidence>
<comment type="caution">
    <text evidence="2">The sequence shown here is derived from an EMBL/GenBank/DDBJ whole genome shotgun (WGS) entry which is preliminary data.</text>
</comment>
<accession>A0ABP0JXP8</accession>
<gene>
    <name evidence="2" type="ORF">SCF082_LOCUS14218</name>
</gene>
<feature type="region of interest" description="Disordered" evidence="1">
    <location>
        <begin position="578"/>
        <end position="610"/>
    </location>
</feature>
<evidence type="ECO:0000313" key="2">
    <source>
        <dbReference type="EMBL" id="CAK9018759.1"/>
    </source>
</evidence>
<feature type="region of interest" description="Disordered" evidence="1">
    <location>
        <begin position="19"/>
        <end position="58"/>
    </location>
</feature>
<dbReference type="Proteomes" id="UP001642464">
    <property type="component" value="Unassembled WGS sequence"/>
</dbReference>
<dbReference type="PANTHER" id="PTHR21228:SF40">
    <property type="entry name" value="LD45607P"/>
    <property type="match status" value="1"/>
</dbReference>
<sequence>MGALCSRCSDLKKAEVKGAFGIRPEDLEDEAEPAGGSEDERSEADLQSEAGETAEEAREGIQKLLEETGRTLQRGRTLAMKEAISAARQHGVESSLIKEAQQRLEHHQLRQKRAECEKEVSLWFASAAQDLEQCGRLLEAAVQSQCAEEIQAKLRKRLEELKITRPLAPDELDQAQRYVTESCQGFVSAALLAEGRKTLFLDLDEGNKSTATLHLNPSLQVLSLKVHIDEGTKSASAAHMQQLEETWLKDIDSLPAKDDEVISQHRGFLELECQVNGRSKVWCFVEASLHERDRLLQALHVLSCVPEPEGAEEWEEEDYEAYEVQRMSLVAWQMGVELATPARATRDLPESMWLATDDCASHATVAEPQKIEQPRVLTFVPLRPDAARRRKSVPNMSYWDAASLAGGLKAVGFLRTETSSLDPMQIADSRSKSMVEELYIRVVPLSVMVEDAGSMTFWEQGADGRQVVIDAGAAIRLKRLERFGGRLVTTSGVYAEAVRKGEGRCFCVEVRDENAQAMLKTLPMELQVGDGQKEFVGIMNLGCQDEHRQRLYPRSRSHAQRSRTDGSWRVGGFQVPEEEEAQAAADGPRILSSRGGVASGRVGPARALTSSSWGDVDVTSTVESMMMLFTFVGPPTGDSQPPNGVLDDSQKPKAVGLVGDARSGSNQVRLHKAINRKLTDAAGRGGRGVLDVVRVQLNHMNGVNLATALHRIARRCVESEGECASPAAQQAINEVLSHPAFPALLEAVERQSAASLRVERREAEDAPMPAQCASIVAWSLAWLNLRQPKLFEVLGELASSCLEGFKPYEVTNMLWAYTKLEEWNLSLLRAVVRRLRDRQRWEFKVARPATEAQCLCVAAWSLTKMKWRDEDLFQSMAEELSGQATLLKPQEISNTLWAYGKQQLAHSGLFEALGWSAFELVWQARFKPEELATCLSAFARVGIPHPKLFHNAMNVVIRRVQDFSPKQLATVLDAYARFPPGAGAAAAAASSAGEKGETSAAVKLLTVIACQIDAFPPEDLCSVAKSAAIWCPRHAQFWEACLKSARKRPQSFPPRAAVELSQALAAVEKVFPQESPAAVRQELESLCWAQRLRGNGFLLPALGAPNFRRPDALGPDGPDPPSESMALPIPKLEIPTPERKADKGTPGTPERSVPVSEEKTTLTANHASSFRSGLPVVCPPGLFDPIATAGKVFAMTKVYEPSSALSDDSDDDSSTESERERNAPKQLRVPPLPLLLDGKCGLPAKPSIPRLNCVHEDSMLSSDLLSSSEDEGEEELLGIEWCGGAKVEQDPTVVSTPPNLKSVVAVVTGNSLQLLVEFEAPMVSQRSQLVPLSFRSALQSEATQISLDLTAMKASRCASASGLGAMAGTASGILPAPLTLGLSVPINAGLGSMGGMILGTAGGLICQSLDARTEVSSPHGRSWDTMGQDVVQIDAVQAESPMTQRALDTQRTAASSARGTPGVLLKFALANDTPEESRSVFDGFSGERRTGQV</sequence>